<comment type="caution">
    <text evidence="1">The sequence shown here is derived from an EMBL/GenBank/DDBJ whole genome shotgun (WGS) entry which is preliminary data.</text>
</comment>
<evidence type="ECO:0000313" key="2">
    <source>
        <dbReference type="Proteomes" id="UP000299102"/>
    </source>
</evidence>
<name>A0A4C1ZZ93_EUMVA</name>
<dbReference type="Proteomes" id="UP000299102">
    <property type="component" value="Unassembled WGS sequence"/>
</dbReference>
<proteinExistence type="predicted"/>
<reference evidence="1 2" key="1">
    <citation type="journal article" date="2019" name="Commun. Biol.">
        <title>The bagworm genome reveals a unique fibroin gene that provides high tensile strength.</title>
        <authorList>
            <person name="Kono N."/>
            <person name="Nakamura H."/>
            <person name="Ohtoshi R."/>
            <person name="Tomita M."/>
            <person name="Numata K."/>
            <person name="Arakawa K."/>
        </authorList>
    </citation>
    <scope>NUCLEOTIDE SEQUENCE [LARGE SCALE GENOMIC DNA]</scope>
</reference>
<protein>
    <submittedName>
        <fullName evidence="1">Uncharacterized protein</fullName>
    </submittedName>
</protein>
<dbReference type="AlphaFoldDB" id="A0A4C1ZZ93"/>
<sequence length="90" mass="10027">MKGVHRCVRGGTLLRDKGMVERNSWCGAEQNRAIVDVVLEGQRRSLYVSGCRLDEGLDRIASALGQSRSRPLATAVVPRDHSGRIRRRVD</sequence>
<organism evidence="1 2">
    <name type="scientific">Eumeta variegata</name>
    <name type="common">Bagworm moth</name>
    <name type="synonym">Eumeta japonica</name>
    <dbReference type="NCBI Taxonomy" id="151549"/>
    <lineage>
        <taxon>Eukaryota</taxon>
        <taxon>Metazoa</taxon>
        <taxon>Ecdysozoa</taxon>
        <taxon>Arthropoda</taxon>
        <taxon>Hexapoda</taxon>
        <taxon>Insecta</taxon>
        <taxon>Pterygota</taxon>
        <taxon>Neoptera</taxon>
        <taxon>Endopterygota</taxon>
        <taxon>Lepidoptera</taxon>
        <taxon>Glossata</taxon>
        <taxon>Ditrysia</taxon>
        <taxon>Tineoidea</taxon>
        <taxon>Psychidae</taxon>
        <taxon>Oiketicinae</taxon>
        <taxon>Eumeta</taxon>
    </lineage>
</organism>
<keyword evidence="2" id="KW-1185">Reference proteome</keyword>
<evidence type="ECO:0000313" key="1">
    <source>
        <dbReference type="EMBL" id="GBP92203.1"/>
    </source>
</evidence>
<gene>
    <name evidence="1" type="ORF">EVAR_62692_1</name>
</gene>
<accession>A0A4C1ZZ93</accession>
<dbReference type="EMBL" id="BGZK01002248">
    <property type="protein sequence ID" value="GBP92203.1"/>
    <property type="molecule type" value="Genomic_DNA"/>
</dbReference>